<dbReference type="PANTHER" id="PTHR13832:SF827">
    <property type="entry name" value="PROTEIN PHOSPHATASE 1L"/>
    <property type="match status" value="1"/>
</dbReference>
<dbReference type="AlphaFoldDB" id="A0A1C7MXX0"/>
<dbReference type="InterPro" id="IPR001932">
    <property type="entry name" value="PPM-type_phosphatase-like_dom"/>
</dbReference>
<dbReference type="GO" id="GO:0004722">
    <property type="term" value="F:protein serine/threonine phosphatase activity"/>
    <property type="evidence" value="ECO:0007669"/>
    <property type="project" value="InterPro"/>
</dbReference>
<dbReference type="EMBL" id="LUGH01001100">
    <property type="protein sequence ID" value="OBZ81672.1"/>
    <property type="molecule type" value="Genomic_DNA"/>
</dbReference>
<proteinExistence type="predicted"/>
<comment type="caution">
    <text evidence="2">The sequence shown here is derived from an EMBL/GenBank/DDBJ whole genome shotgun (WGS) entry which is preliminary data.</text>
</comment>
<dbReference type="InParanoid" id="A0A1C7MXX0"/>
<evidence type="ECO:0000313" key="2">
    <source>
        <dbReference type="EMBL" id="OBZ81672.1"/>
    </source>
</evidence>
<name>A0A1C7MXX0_9FUNG</name>
<dbReference type="Pfam" id="PF00481">
    <property type="entry name" value="PP2C"/>
    <property type="match status" value="1"/>
</dbReference>
<dbReference type="PROSITE" id="PS51746">
    <property type="entry name" value="PPM_2"/>
    <property type="match status" value="1"/>
</dbReference>
<reference evidence="2 3" key="1">
    <citation type="submission" date="2016-03" db="EMBL/GenBank/DDBJ databases">
        <title>Choanephora cucurbitarum.</title>
        <authorList>
            <person name="Min B."/>
            <person name="Park H."/>
            <person name="Park J.-H."/>
            <person name="Shin H.-D."/>
            <person name="Choi I.-G."/>
        </authorList>
    </citation>
    <scope>NUCLEOTIDE SEQUENCE [LARGE SCALE GENOMIC DNA]</scope>
    <source>
        <strain evidence="2 3">KUS-F28377</strain>
    </source>
</reference>
<dbReference type="OrthoDB" id="10264738at2759"/>
<evidence type="ECO:0000313" key="3">
    <source>
        <dbReference type="Proteomes" id="UP000093000"/>
    </source>
</evidence>
<evidence type="ECO:0000259" key="1">
    <source>
        <dbReference type="PROSITE" id="PS51746"/>
    </source>
</evidence>
<dbReference type="Proteomes" id="UP000093000">
    <property type="component" value="Unassembled WGS sequence"/>
</dbReference>
<keyword evidence="3" id="KW-1185">Reference proteome</keyword>
<feature type="domain" description="PPM-type phosphatase" evidence="1">
    <location>
        <begin position="1"/>
        <end position="120"/>
    </location>
</feature>
<dbReference type="PANTHER" id="PTHR13832">
    <property type="entry name" value="PROTEIN PHOSPHATASE 2C"/>
    <property type="match status" value="1"/>
</dbReference>
<gene>
    <name evidence="2" type="primary">ptc2_4</name>
    <name evidence="2" type="ORF">A0J61_10279</name>
</gene>
<dbReference type="STRING" id="101091.A0A1C7MXX0"/>
<protein>
    <submittedName>
        <fullName evidence="2">Protein phosphatase 2C 2</fullName>
    </submittedName>
</protein>
<accession>A0A1C7MXX0</accession>
<organism evidence="2 3">
    <name type="scientific">Choanephora cucurbitarum</name>
    <dbReference type="NCBI Taxonomy" id="101091"/>
    <lineage>
        <taxon>Eukaryota</taxon>
        <taxon>Fungi</taxon>
        <taxon>Fungi incertae sedis</taxon>
        <taxon>Mucoromycota</taxon>
        <taxon>Mucoromycotina</taxon>
        <taxon>Mucoromycetes</taxon>
        <taxon>Mucorales</taxon>
        <taxon>Mucorineae</taxon>
        <taxon>Choanephoraceae</taxon>
        <taxon>Choanephoroideae</taxon>
        <taxon>Choanephora</taxon>
    </lineage>
</organism>
<sequence>MESSVIHYKIYKGSLALSRAIGDFKFKQNTQLTPDLQAVTAEPDISEHLLTDHDEFVVLACDGIWDCLNSQQVVDFIRCKLCEHKSLGPICEELMDYCLAESGNLSGIGCDNMTVIIVAFLRRRKPQQWYDWMASKTAPPMPAKKAILLAKSIKE</sequence>
<dbReference type="SUPFAM" id="SSF81606">
    <property type="entry name" value="PP2C-like"/>
    <property type="match status" value="1"/>
</dbReference>
<dbReference type="Gene3D" id="3.60.40.10">
    <property type="entry name" value="PPM-type phosphatase domain"/>
    <property type="match status" value="1"/>
</dbReference>
<dbReference type="InterPro" id="IPR036457">
    <property type="entry name" value="PPM-type-like_dom_sf"/>
</dbReference>
<dbReference type="CDD" id="cd00143">
    <property type="entry name" value="PP2Cc"/>
    <property type="match status" value="1"/>
</dbReference>
<dbReference type="InterPro" id="IPR015655">
    <property type="entry name" value="PP2C"/>
</dbReference>